<dbReference type="NCBIfam" id="TIGR01614">
    <property type="entry name" value="PME_inhib"/>
    <property type="match status" value="1"/>
</dbReference>
<reference evidence="6 7" key="1">
    <citation type="submission" date="2024-11" db="EMBL/GenBank/DDBJ databases">
        <title>A near-complete genome assembly of Cinchona calisaya.</title>
        <authorList>
            <person name="Lian D.C."/>
            <person name="Zhao X.W."/>
            <person name="Wei L."/>
        </authorList>
    </citation>
    <scope>NUCLEOTIDE SEQUENCE [LARGE SCALE GENOMIC DNA]</scope>
    <source>
        <tissue evidence="6">Nenye</tissue>
    </source>
</reference>
<dbReference type="AlphaFoldDB" id="A0ABD2ZU80"/>
<feature type="chain" id="PRO_5044863532" description="Pectinesterase inhibitor domain-containing protein" evidence="4">
    <location>
        <begin position="19"/>
        <end position="171"/>
    </location>
</feature>
<comment type="caution">
    <text evidence="6">The sequence shown here is derived from an EMBL/GenBank/DDBJ whole genome shotgun (WGS) entry which is preliminary data.</text>
</comment>
<dbReference type="PANTHER" id="PTHR36710">
    <property type="entry name" value="PECTINESTERASE INHIBITOR-LIKE"/>
    <property type="match status" value="1"/>
</dbReference>
<evidence type="ECO:0000313" key="6">
    <source>
        <dbReference type="EMBL" id="KAL3522974.1"/>
    </source>
</evidence>
<dbReference type="InterPro" id="IPR034086">
    <property type="entry name" value="PMEI_plant"/>
</dbReference>
<keyword evidence="2" id="KW-1015">Disulfide bond</keyword>
<gene>
    <name evidence="6" type="ORF">ACH5RR_015808</name>
</gene>
<feature type="signal peptide" evidence="4">
    <location>
        <begin position="1"/>
        <end position="18"/>
    </location>
</feature>
<proteinExistence type="inferred from homology"/>
<dbReference type="InterPro" id="IPR035513">
    <property type="entry name" value="Invertase/methylesterase_inhib"/>
</dbReference>
<dbReference type="SUPFAM" id="SSF101148">
    <property type="entry name" value="Plant invertase/pectin methylesterase inhibitor"/>
    <property type="match status" value="1"/>
</dbReference>
<dbReference type="InterPro" id="IPR006501">
    <property type="entry name" value="Pectinesterase_inhib_dom"/>
</dbReference>
<evidence type="ECO:0000256" key="2">
    <source>
        <dbReference type="ARBA" id="ARBA00023157"/>
    </source>
</evidence>
<name>A0ABD2ZU80_9GENT</name>
<accession>A0ABD2ZU80</accession>
<dbReference type="PANTHER" id="PTHR36710:SF8">
    <property type="entry name" value="PECTINESTERASE INHIBITOR-LIKE"/>
    <property type="match status" value="1"/>
</dbReference>
<evidence type="ECO:0000259" key="5">
    <source>
        <dbReference type="SMART" id="SM00856"/>
    </source>
</evidence>
<evidence type="ECO:0000256" key="1">
    <source>
        <dbReference type="ARBA" id="ARBA00022729"/>
    </source>
</evidence>
<evidence type="ECO:0000256" key="3">
    <source>
        <dbReference type="ARBA" id="ARBA00038471"/>
    </source>
</evidence>
<dbReference type="Pfam" id="PF04043">
    <property type="entry name" value="PMEI"/>
    <property type="match status" value="1"/>
</dbReference>
<protein>
    <recommendedName>
        <fullName evidence="5">Pectinesterase inhibitor domain-containing protein</fullName>
    </recommendedName>
</protein>
<evidence type="ECO:0000313" key="7">
    <source>
        <dbReference type="Proteomes" id="UP001630127"/>
    </source>
</evidence>
<dbReference type="Gene3D" id="1.20.140.40">
    <property type="entry name" value="Invertase/pectin methylesterase inhibitor family protein"/>
    <property type="match status" value="1"/>
</dbReference>
<dbReference type="SMART" id="SM00856">
    <property type="entry name" value="PMEI"/>
    <property type="match status" value="1"/>
</dbReference>
<sequence>MLISLFLFLISFVPSSVANANDNFKHTICSKTTNPSACLNLKHVQTSSNPKGLTTASIEVALSKATDIHAKLNSLYNEKDGHLGDIYLHCSKNYNDAIRDLTIAKRSLDTRHSKSAAIEAYDAEEEVKACQVVFNDARRDPDDIKKANEEFYFLTQIARASTEELVKNNRK</sequence>
<feature type="domain" description="Pectinesterase inhibitor" evidence="5">
    <location>
        <begin position="20"/>
        <end position="161"/>
    </location>
</feature>
<evidence type="ECO:0000256" key="4">
    <source>
        <dbReference type="SAM" id="SignalP"/>
    </source>
</evidence>
<comment type="similarity">
    <text evidence="3">Belongs to the PMEI family.</text>
</comment>
<dbReference type="EMBL" id="JBJUIK010000007">
    <property type="protein sequence ID" value="KAL3522974.1"/>
    <property type="molecule type" value="Genomic_DNA"/>
</dbReference>
<organism evidence="6 7">
    <name type="scientific">Cinchona calisaya</name>
    <dbReference type="NCBI Taxonomy" id="153742"/>
    <lineage>
        <taxon>Eukaryota</taxon>
        <taxon>Viridiplantae</taxon>
        <taxon>Streptophyta</taxon>
        <taxon>Embryophyta</taxon>
        <taxon>Tracheophyta</taxon>
        <taxon>Spermatophyta</taxon>
        <taxon>Magnoliopsida</taxon>
        <taxon>eudicotyledons</taxon>
        <taxon>Gunneridae</taxon>
        <taxon>Pentapetalae</taxon>
        <taxon>asterids</taxon>
        <taxon>lamiids</taxon>
        <taxon>Gentianales</taxon>
        <taxon>Rubiaceae</taxon>
        <taxon>Cinchonoideae</taxon>
        <taxon>Cinchoneae</taxon>
        <taxon>Cinchona</taxon>
    </lineage>
</organism>
<dbReference type="InterPro" id="IPR052421">
    <property type="entry name" value="PCW_Enzyme_Inhibitor"/>
</dbReference>
<keyword evidence="1 4" id="KW-0732">Signal</keyword>
<dbReference type="CDD" id="cd15797">
    <property type="entry name" value="PMEI"/>
    <property type="match status" value="1"/>
</dbReference>
<keyword evidence="7" id="KW-1185">Reference proteome</keyword>
<dbReference type="Proteomes" id="UP001630127">
    <property type="component" value="Unassembled WGS sequence"/>
</dbReference>